<accession>A0ABN9BXT6</accession>
<proteinExistence type="predicted"/>
<reference evidence="1" key="1">
    <citation type="submission" date="2023-05" db="EMBL/GenBank/DDBJ databases">
        <authorList>
            <person name="Stuckert A."/>
        </authorList>
    </citation>
    <scope>NUCLEOTIDE SEQUENCE</scope>
</reference>
<feature type="non-terminal residue" evidence="1">
    <location>
        <position position="64"/>
    </location>
</feature>
<evidence type="ECO:0000313" key="2">
    <source>
        <dbReference type="Proteomes" id="UP001162483"/>
    </source>
</evidence>
<organism evidence="1 2">
    <name type="scientific">Staurois parvus</name>
    <dbReference type="NCBI Taxonomy" id="386267"/>
    <lineage>
        <taxon>Eukaryota</taxon>
        <taxon>Metazoa</taxon>
        <taxon>Chordata</taxon>
        <taxon>Craniata</taxon>
        <taxon>Vertebrata</taxon>
        <taxon>Euteleostomi</taxon>
        <taxon>Amphibia</taxon>
        <taxon>Batrachia</taxon>
        <taxon>Anura</taxon>
        <taxon>Neobatrachia</taxon>
        <taxon>Ranoidea</taxon>
        <taxon>Ranidae</taxon>
        <taxon>Staurois</taxon>
    </lineage>
</organism>
<sequence length="64" mass="6657">MPESAGGDCRGHCRGDIAGAQEKVSARGIPKQRCSVFPSVARVTACGTETLPRATLGNTAREVK</sequence>
<keyword evidence="2" id="KW-1185">Reference proteome</keyword>
<name>A0ABN9BXT6_9NEOB</name>
<gene>
    <name evidence="1" type="ORF">SPARVUS_LOCUS3896665</name>
</gene>
<protein>
    <submittedName>
        <fullName evidence="1">Uncharacterized protein</fullName>
    </submittedName>
</protein>
<comment type="caution">
    <text evidence="1">The sequence shown here is derived from an EMBL/GenBank/DDBJ whole genome shotgun (WGS) entry which is preliminary data.</text>
</comment>
<evidence type="ECO:0000313" key="1">
    <source>
        <dbReference type="EMBL" id="CAI9552552.1"/>
    </source>
</evidence>
<dbReference type="Proteomes" id="UP001162483">
    <property type="component" value="Unassembled WGS sequence"/>
</dbReference>
<dbReference type="EMBL" id="CATNWA010006644">
    <property type="protein sequence ID" value="CAI9552552.1"/>
    <property type="molecule type" value="Genomic_DNA"/>
</dbReference>